<protein>
    <submittedName>
        <fullName evidence="1">(rape) hypothetical protein</fullName>
    </submittedName>
    <submittedName>
        <fullName evidence="2">BnaC05g36820D protein</fullName>
    </submittedName>
</protein>
<accession>A0A078HX94</accession>
<evidence type="ECO:0000313" key="2">
    <source>
        <dbReference type="EMBL" id="CDY43095.1"/>
    </source>
</evidence>
<evidence type="ECO:0000313" key="3">
    <source>
        <dbReference type="Proteomes" id="UP000028999"/>
    </source>
</evidence>
<proteinExistence type="predicted"/>
<keyword evidence="3" id="KW-1185">Reference proteome</keyword>
<dbReference type="Gramene" id="CDY43095">
    <property type="protein sequence ID" value="CDY43095"/>
    <property type="gene ID" value="GSBRNA2T00076058001"/>
</dbReference>
<evidence type="ECO:0000313" key="1">
    <source>
        <dbReference type="EMBL" id="CAF1933937.1"/>
    </source>
</evidence>
<dbReference type="EMBL" id="HG994369">
    <property type="protein sequence ID" value="CAF1933937.1"/>
    <property type="molecule type" value="Genomic_DNA"/>
</dbReference>
<reference evidence="1" key="3">
    <citation type="submission" date="2021-01" db="EMBL/GenBank/DDBJ databases">
        <authorList>
            <consortium name="Genoscope - CEA"/>
            <person name="William W."/>
        </authorList>
    </citation>
    <scope>NUCLEOTIDE SEQUENCE</scope>
</reference>
<dbReference type="Proteomes" id="UP001295469">
    <property type="component" value="Chromosome C05"/>
</dbReference>
<organism evidence="2 3">
    <name type="scientific">Brassica napus</name>
    <name type="common">Rape</name>
    <dbReference type="NCBI Taxonomy" id="3708"/>
    <lineage>
        <taxon>Eukaryota</taxon>
        <taxon>Viridiplantae</taxon>
        <taxon>Streptophyta</taxon>
        <taxon>Embryophyta</taxon>
        <taxon>Tracheophyta</taxon>
        <taxon>Spermatophyta</taxon>
        <taxon>Magnoliopsida</taxon>
        <taxon>eudicotyledons</taxon>
        <taxon>Gunneridae</taxon>
        <taxon>Pentapetalae</taxon>
        <taxon>rosids</taxon>
        <taxon>malvids</taxon>
        <taxon>Brassicales</taxon>
        <taxon>Brassicaceae</taxon>
        <taxon>Brassiceae</taxon>
        <taxon>Brassica</taxon>
    </lineage>
</organism>
<dbReference type="AlphaFoldDB" id="A0A078HX94"/>
<reference evidence="2" key="2">
    <citation type="submission" date="2014-06" db="EMBL/GenBank/DDBJ databases">
        <authorList>
            <person name="Genoscope - CEA"/>
        </authorList>
    </citation>
    <scope>NUCLEOTIDE SEQUENCE</scope>
</reference>
<gene>
    <name evidence="2" type="primary">BnaC05g36820D</name>
    <name evidence="1" type="ORF">DARMORV10_C05P49900.1</name>
    <name evidence="2" type="ORF">GSBRNA2T00076058001</name>
</gene>
<sequence>MISNYRSTPQTRRLGFSRLNHTPLKLSPSSVVKALIPPTPRLVFAGKEHRTGFPDLHHSCSFGSISTAPPPLPQLSTSTEPYSAMAQYLWLQPSPTLLPIRSSIVMIGLVSPVLLVLSVSSPRELDPSSSFLSLLPRSTLGAPNLLHHHFSDAFKLLQHII</sequence>
<dbReference type="Proteomes" id="UP000028999">
    <property type="component" value="Unassembled WGS sequence"/>
</dbReference>
<dbReference type="EMBL" id="LK032545">
    <property type="protein sequence ID" value="CDY43095.1"/>
    <property type="molecule type" value="Genomic_DNA"/>
</dbReference>
<dbReference type="PaxDb" id="3708-A0A078HX94"/>
<reference evidence="2 3" key="1">
    <citation type="journal article" date="2014" name="Science">
        <title>Plant genetics. Early allopolyploid evolution in the post-Neolithic Brassica napus oilseed genome.</title>
        <authorList>
            <person name="Chalhoub B."/>
            <person name="Denoeud F."/>
            <person name="Liu S."/>
            <person name="Parkin I.A."/>
            <person name="Tang H."/>
            <person name="Wang X."/>
            <person name="Chiquet J."/>
            <person name="Belcram H."/>
            <person name="Tong C."/>
            <person name="Samans B."/>
            <person name="Correa M."/>
            <person name="Da Silva C."/>
            <person name="Just J."/>
            <person name="Falentin C."/>
            <person name="Koh C.S."/>
            <person name="Le Clainche I."/>
            <person name="Bernard M."/>
            <person name="Bento P."/>
            <person name="Noel B."/>
            <person name="Labadie K."/>
            <person name="Alberti A."/>
            <person name="Charles M."/>
            <person name="Arnaud D."/>
            <person name="Guo H."/>
            <person name="Daviaud C."/>
            <person name="Alamery S."/>
            <person name="Jabbari K."/>
            <person name="Zhao M."/>
            <person name="Edger P.P."/>
            <person name="Chelaifa H."/>
            <person name="Tack D."/>
            <person name="Lassalle G."/>
            <person name="Mestiri I."/>
            <person name="Schnel N."/>
            <person name="Le Paslier M.C."/>
            <person name="Fan G."/>
            <person name="Renault V."/>
            <person name="Bayer P.E."/>
            <person name="Golicz A.A."/>
            <person name="Manoli S."/>
            <person name="Lee T.H."/>
            <person name="Thi V.H."/>
            <person name="Chalabi S."/>
            <person name="Hu Q."/>
            <person name="Fan C."/>
            <person name="Tollenaere R."/>
            <person name="Lu Y."/>
            <person name="Battail C."/>
            <person name="Shen J."/>
            <person name="Sidebottom C.H."/>
            <person name="Wang X."/>
            <person name="Canaguier A."/>
            <person name="Chauveau A."/>
            <person name="Berard A."/>
            <person name="Deniot G."/>
            <person name="Guan M."/>
            <person name="Liu Z."/>
            <person name="Sun F."/>
            <person name="Lim Y.P."/>
            <person name="Lyons E."/>
            <person name="Town C.D."/>
            <person name="Bancroft I."/>
            <person name="Wang X."/>
            <person name="Meng J."/>
            <person name="Ma J."/>
            <person name="Pires J.C."/>
            <person name="King G.J."/>
            <person name="Brunel D."/>
            <person name="Delourme R."/>
            <person name="Renard M."/>
            <person name="Aury J.M."/>
            <person name="Adams K.L."/>
            <person name="Batley J."/>
            <person name="Snowdon R.J."/>
            <person name="Tost J."/>
            <person name="Edwards D."/>
            <person name="Zhou Y."/>
            <person name="Hua W."/>
            <person name="Sharpe A.G."/>
            <person name="Paterson A.H."/>
            <person name="Guan C."/>
            <person name="Wincker P."/>
        </authorList>
    </citation>
    <scope>NUCLEOTIDE SEQUENCE [LARGE SCALE GENOMIC DNA]</scope>
    <source>
        <strain evidence="3">cv. Darmor-bzh</strain>
    </source>
</reference>
<name>A0A078HX94_BRANA</name>